<organism evidence="3 4">
    <name type="scientific">Tritrichomonas musculus</name>
    <dbReference type="NCBI Taxonomy" id="1915356"/>
    <lineage>
        <taxon>Eukaryota</taxon>
        <taxon>Metamonada</taxon>
        <taxon>Parabasalia</taxon>
        <taxon>Tritrichomonadida</taxon>
        <taxon>Tritrichomonadidae</taxon>
        <taxon>Tritrichomonas</taxon>
    </lineage>
</organism>
<name>A0ABR2JPH3_9EUKA</name>
<feature type="coiled-coil region" evidence="1">
    <location>
        <begin position="388"/>
        <end position="447"/>
    </location>
</feature>
<dbReference type="Proteomes" id="UP001470230">
    <property type="component" value="Unassembled WGS sequence"/>
</dbReference>
<evidence type="ECO:0000313" key="3">
    <source>
        <dbReference type="EMBL" id="KAK8880666.1"/>
    </source>
</evidence>
<proteinExistence type="predicted"/>
<protein>
    <submittedName>
        <fullName evidence="3">Uncharacterized protein</fullName>
    </submittedName>
</protein>
<comment type="caution">
    <text evidence="3">The sequence shown here is derived from an EMBL/GenBank/DDBJ whole genome shotgun (WGS) entry which is preliminary data.</text>
</comment>
<feature type="coiled-coil region" evidence="1">
    <location>
        <begin position="67"/>
        <end position="94"/>
    </location>
</feature>
<evidence type="ECO:0000313" key="4">
    <source>
        <dbReference type="Proteomes" id="UP001470230"/>
    </source>
</evidence>
<feature type="coiled-coil region" evidence="1">
    <location>
        <begin position="245"/>
        <end position="357"/>
    </location>
</feature>
<dbReference type="EMBL" id="JAPFFF010000010">
    <property type="protein sequence ID" value="KAK8880666.1"/>
    <property type="molecule type" value="Genomic_DNA"/>
</dbReference>
<reference evidence="3 4" key="1">
    <citation type="submission" date="2024-04" db="EMBL/GenBank/DDBJ databases">
        <title>Tritrichomonas musculus Genome.</title>
        <authorList>
            <person name="Alves-Ferreira E."/>
            <person name="Grigg M."/>
            <person name="Lorenzi H."/>
            <person name="Galac M."/>
        </authorList>
    </citation>
    <scope>NUCLEOTIDE SEQUENCE [LARGE SCALE GENOMIC DNA]</scope>
    <source>
        <strain evidence="3 4">EAF2021</strain>
    </source>
</reference>
<keyword evidence="1" id="KW-0175">Coiled coil</keyword>
<evidence type="ECO:0000256" key="2">
    <source>
        <dbReference type="SAM" id="MobiDB-lite"/>
    </source>
</evidence>
<keyword evidence="4" id="KW-1185">Reference proteome</keyword>
<feature type="compositionally biased region" description="Low complexity" evidence="2">
    <location>
        <begin position="7"/>
        <end position="21"/>
    </location>
</feature>
<sequence>MNYSTDPYTTPSSQYPQYSSPKTNEYYSASTPTTVQRLSYNSSDYYYYYSTPSLYSKEDHINILRRKEKLKNDIASLRLKYKQLKSELKQIKKDKVSEGEMTFLQAETKEESSKNNSIQLQNLLKELFDQIQSASAAKAFVTVFDHKLKEEEKQRKYVCDESNAIADLFDFSEYQMKCPPIQCLDQKQQTPSREQYGDDVRRLNKMRNELVTISCPEQLSPTQIDAANSVAKLTKLQCKLSTVGLQILKADVNHLQKAYEELEMDLKKKSNDVEYVRRKLKTLEIESEQDESSHKAQLLANQATYQQSLDSLDKEIVEIKDKIDEAATKYDELIKSIDQLNEEKNSLSFSNQDEKNDDSRDFLVNENFLIALEEEEEETYEEEDILPQNDTNNAVNELNEQVIKLQNEKQILLNDISTLNSQLKSTKNRLKLKEEKMKNKIKRLYSKYSENKRLIIREENIINSSSSSNFHEGITNVLSHIEGSITLLKNGFIEM</sequence>
<accession>A0ABR2JPH3</accession>
<evidence type="ECO:0000256" key="1">
    <source>
        <dbReference type="SAM" id="Coils"/>
    </source>
</evidence>
<gene>
    <name evidence="3" type="ORF">M9Y10_003350</name>
</gene>
<feature type="region of interest" description="Disordered" evidence="2">
    <location>
        <begin position="1"/>
        <end position="27"/>
    </location>
</feature>